<dbReference type="GO" id="GO:0005839">
    <property type="term" value="C:proteasome core complex"/>
    <property type="evidence" value="ECO:0007669"/>
    <property type="project" value="InterPro"/>
</dbReference>
<keyword evidence="4" id="KW-1133">Transmembrane helix</keyword>
<dbReference type="Gene3D" id="3.60.20.10">
    <property type="entry name" value="Glutamine Phosphoribosylpyrophosphate, subunit 1, domain 1"/>
    <property type="match status" value="1"/>
</dbReference>
<keyword evidence="5" id="KW-0472">Membrane</keyword>
<comment type="subcellular location">
    <subcellularLocation>
        <location evidence="1">Membrane</location>
        <topology evidence="1">Multi-pass membrane protein</topology>
    </subcellularLocation>
</comment>
<proteinExistence type="inferred from homology"/>
<dbReference type="EMBL" id="MH182534">
    <property type="protein sequence ID" value="AWA45181.1"/>
    <property type="molecule type" value="Genomic_DNA"/>
</dbReference>
<evidence type="ECO:0000313" key="8">
    <source>
        <dbReference type="EMBL" id="AWA45181.1"/>
    </source>
</evidence>
<dbReference type="Pfam" id="PF00227">
    <property type="entry name" value="Proteasome"/>
    <property type="match status" value="1"/>
</dbReference>
<dbReference type="GO" id="GO:0000139">
    <property type="term" value="C:Golgi membrane"/>
    <property type="evidence" value="ECO:0007669"/>
    <property type="project" value="TreeGrafter"/>
</dbReference>
<dbReference type="GO" id="GO:0006890">
    <property type="term" value="P:retrograde vesicle-mediated transport, Golgi to endoplasmic reticulum"/>
    <property type="evidence" value="ECO:0007669"/>
    <property type="project" value="TreeGrafter"/>
</dbReference>
<name>A0A678T8Z6_SACSP</name>
<gene>
    <name evidence="8" type="ORF">SS84K11_000008</name>
</gene>
<comment type="similarity">
    <text evidence="2">Belongs to the RER1 family.</text>
</comment>
<evidence type="ECO:0000256" key="4">
    <source>
        <dbReference type="ARBA" id="ARBA00022989"/>
    </source>
</evidence>
<dbReference type="InterPro" id="IPR029055">
    <property type="entry name" value="Ntn_hydrolases_N"/>
</dbReference>
<organism evidence="8">
    <name type="scientific">Saccharum spontaneum</name>
    <name type="common">Wild sugarcane</name>
    <dbReference type="NCBI Taxonomy" id="62335"/>
    <lineage>
        <taxon>Eukaryota</taxon>
        <taxon>Viridiplantae</taxon>
        <taxon>Streptophyta</taxon>
        <taxon>Embryophyta</taxon>
        <taxon>Tracheophyta</taxon>
        <taxon>Spermatophyta</taxon>
        <taxon>Magnoliopsida</taxon>
        <taxon>Liliopsida</taxon>
        <taxon>Poales</taxon>
        <taxon>Poaceae</taxon>
        <taxon>PACMAD clade</taxon>
        <taxon>Panicoideae</taxon>
        <taxon>Andropogonodae</taxon>
        <taxon>Andropogoneae</taxon>
        <taxon>Saccharinae</taxon>
        <taxon>Saccharum</taxon>
        <taxon>Saccharum officinarum species complex</taxon>
    </lineage>
</organism>
<keyword evidence="3" id="KW-0812">Transmembrane</keyword>
<comment type="subunit">
    <text evidence="6">The 26S proteasome consists of a 20S proteasome core and two 19S regulatory subunits. The 20S proteasome core is composed of 28 subunits that are arranged in four stacked rings, resulting in a barrel-shaped structure. The two end rings are each formed by seven alpha subunits, and the two central rings are each formed by seven beta subunits. The catalytic chamber with the active sites is on the inside of the barrel.</text>
</comment>
<dbReference type="InterPro" id="IPR001353">
    <property type="entry name" value="Proteasome_sua/b"/>
</dbReference>
<dbReference type="InterPro" id="IPR004932">
    <property type="entry name" value="Rer1"/>
</dbReference>
<dbReference type="Pfam" id="PF03248">
    <property type="entry name" value="Rer1"/>
    <property type="match status" value="1"/>
</dbReference>
<dbReference type="GO" id="GO:0006621">
    <property type="term" value="P:protein retention in ER lumen"/>
    <property type="evidence" value="ECO:0007669"/>
    <property type="project" value="TreeGrafter"/>
</dbReference>
<dbReference type="GO" id="GO:0005783">
    <property type="term" value="C:endoplasmic reticulum"/>
    <property type="evidence" value="ECO:0007669"/>
    <property type="project" value="GOC"/>
</dbReference>
<sequence length="350" mass="38783">MLVDQSHSPRHDPSRGSQAADTEPSLVGDGGSTERWHAEAARAFQHYLDRATPHTARRWADTLAAAVVYVLRVYVVTYRLGIYLLNLLNGFLSPMVDPEVEVLEARPRLPTRGSDEFKPFIYRLPVFKFWLSPTNQIANGQFVLLLDTIQEAATPRHTHPYIPGLPVVPPQPRLHRAAALSSLLSHPRSGTGGDPVTADPQLQEPVRIVLFSDINADEEPSSTEEIMKIDEHIGCAMSGLIGDARTLAKHARVETQEGDLARTEISRVRPSSIKMSILKWLGKNPMIRGQLCLRLPASFVCASNNRKGNRVPINSYIGHTHTKADEHNLHSSTSLTEAHHGVLGCLVRKR</sequence>
<evidence type="ECO:0000256" key="2">
    <source>
        <dbReference type="ARBA" id="ARBA00006070"/>
    </source>
</evidence>
<dbReference type="SUPFAM" id="SSF56235">
    <property type="entry name" value="N-terminal nucleophile aminohydrolases (Ntn hydrolases)"/>
    <property type="match status" value="1"/>
</dbReference>
<evidence type="ECO:0000256" key="5">
    <source>
        <dbReference type="ARBA" id="ARBA00023136"/>
    </source>
</evidence>
<dbReference type="GO" id="GO:0051603">
    <property type="term" value="P:proteolysis involved in protein catabolic process"/>
    <property type="evidence" value="ECO:0007669"/>
    <property type="project" value="InterPro"/>
</dbReference>
<dbReference type="PANTHER" id="PTHR10743:SF22">
    <property type="entry name" value="PROTEIN RER1"/>
    <property type="match status" value="1"/>
</dbReference>
<evidence type="ECO:0000256" key="7">
    <source>
        <dbReference type="SAM" id="MobiDB-lite"/>
    </source>
</evidence>
<evidence type="ECO:0000256" key="1">
    <source>
        <dbReference type="ARBA" id="ARBA00004141"/>
    </source>
</evidence>
<reference evidence="8" key="1">
    <citation type="submission" date="2018-04" db="EMBL/GenBank/DDBJ databases">
        <title>Comparative Analysis of Homologous Sequences of Saccharum officinarum and Saccharum spontaneum Reveals Independent Polyploidization Events.</title>
        <authorList>
            <person name="Sharma A."/>
            <person name="Song J."/>
            <person name="Lin Q."/>
            <person name="Singh R."/>
            <person name="Ramos N."/>
            <person name="Wang K."/>
            <person name="Zhang J."/>
            <person name="Ming R."/>
            <person name="Yu Q."/>
        </authorList>
    </citation>
    <scope>NUCLEOTIDE SEQUENCE</scope>
</reference>
<evidence type="ECO:0000256" key="3">
    <source>
        <dbReference type="ARBA" id="ARBA00022692"/>
    </source>
</evidence>
<dbReference type="PANTHER" id="PTHR10743">
    <property type="entry name" value="PROTEIN RER1"/>
    <property type="match status" value="1"/>
</dbReference>
<feature type="region of interest" description="Disordered" evidence="7">
    <location>
        <begin position="1"/>
        <end position="32"/>
    </location>
</feature>
<dbReference type="AlphaFoldDB" id="A0A678T8Z6"/>
<evidence type="ECO:0000256" key="6">
    <source>
        <dbReference type="ARBA" id="ARBA00026071"/>
    </source>
</evidence>
<protein>
    <submittedName>
        <fullName evidence="8">Os06g0708300 protein</fullName>
    </submittedName>
</protein>
<accession>A0A678T8Z6</accession>